<dbReference type="Gene3D" id="3.90.1150.10">
    <property type="entry name" value="Aspartate Aminotransferase, domain 1"/>
    <property type="match status" value="1"/>
</dbReference>
<dbReference type="InterPro" id="IPR015424">
    <property type="entry name" value="PyrdxlP-dep_Trfase"/>
</dbReference>
<protein>
    <submittedName>
        <fullName evidence="7">DegT/DnrJ/EryC1/StrS family aminotransferase</fullName>
        <ecNumber evidence="7">2.6.1.-</ecNumber>
    </submittedName>
</protein>
<evidence type="ECO:0000256" key="1">
    <source>
        <dbReference type="ARBA" id="ARBA00001933"/>
    </source>
</evidence>
<dbReference type="CDD" id="cd00616">
    <property type="entry name" value="AHBA_syn"/>
    <property type="match status" value="1"/>
</dbReference>
<dbReference type="PANTHER" id="PTHR30244:SF34">
    <property type="entry name" value="DTDP-4-AMINO-4,6-DIDEOXYGALACTOSE TRANSAMINASE"/>
    <property type="match status" value="1"/>
</dbReference>
<dbReference type="InterPro" id="IPR015422">
    <property type="entry name" value="PyrdxlP-dep_Trfase_small"/>
</dbReference>
<reference evidence="8" key="1">
    <citation type="submission" date="2023-07" db="EMBL/GenBank/DDBJ databases">
        <title>30 novel species of actinomycetes from the DSMZ collection.</title>
        <authorList>
            <person name="Nouioui I."/>
        </authorList>
    </citation>
    <scope>NUCLEOTIDE SEQUENCE [LARGE SCALE GENOMIC DNA]</scope>
    <source>
        <strain evidence="8">DSM 41640</strain>
    </source>
</reference>
<dbReference type="Pfam" id="PF01041">
    <property type="entry name" value="DegT_DnrJ_EryC1"/>
    <property type="match status" value="1"/>
</dbReference>
<dbReference type="PANTHER" id="PTHR30244">
    <property type="entry name" value="TRANSAMINASE"/>
    <property type="match status" value="1"/>
</dbReference>
<dbReference type="Proteomes" id="UP001183824">
    <property type="component" value="Unassembled WGS sequence"/>
</dbReference>
<keyword evidence="3 7" id="KW-0808">Transferase</keyword>
<evidence type="ECO:0000256" key="3">
    <source>
        <dbReference type="ARBA" id="ARBA00022679"/>
    </source>
</evidence>
<organism evidence="7 8">
    <name type="scientific">Streptomyces doebereineriae</name>
    <dbReference type="NCBI Taxonomy" id="3075528"/>
    <lineage>
        <taxon>Bacteria</taxon>
        <taxon>Bacillati</taxon>
        <taxon>Actinomycetota</taxon>
        <taxon>Actinomycetes</taxon>
        <taxon>Kitasatosporales</taxon>
        <taxon>Streptomycetaceae</taxon>
        <taxon>Streptomyces</taxon>
    </lineage>
</organism>
<gene>
    <name evidence="7" type="ORF">RNB18_49905</name>
</gene>
<keyword evidence="8" id="KW-1185">Reference proteome</keyword>
<evidence type="ECO:0000256" key="5">
    <source>
        <dbReference type="ARBA" id="ARBA00038398"/>
    </source>
</evidence>
<dbReference type="SUPFAM" id="SSF53383">
    <property type="entry name" value="PLP-dependent transferases"/>
    <property type="match status" value="1"/>
</dbReference>
<dbReference type="GO" id="GO:0008483">
    <property type="term" value="F:transaminase activity"/>
    <property type="evidence" value="ECO:0007669"/>
    <property type="project" value="UniProtKB-KW"/>
</dbReference>
<comment type="cofactor">
    <cofactor evidence="1">
        <name>pyridoxal 5'-phosphate</name>
        <dbReference type="ChEBI" id="CHEBI:597326"/>
    </cofactor>
</comment>
<dbReference type="InterPro" id="IPR015421">
    <property type="entry name" value="PyrdxlP-dep_Trfase_major"/>
</dbReference>
<evidence type="ECO:0000256" key="4">
    <source>
        <dbReference type="ARBA" id="ARBA00022898"/>
    </source>
</evidence>
<comment type="caution">
    <text evidence="7">The sequence shown here is derived from an EMBL/GenBank/DDBJ whole genome shotgun (WGS) entry which is preliminary data.</text>
</comment>
<dbReference type="PIRSF" id="PIRSF000390">
    <property type="entry name" value="PLP_StrS"/>
    <property type="match status" value="1"/>
</dbReference>
<name>A0ABU2VRE1_9ACTN</name>
<evidence type="ECO:0000256" key="2">
    <source>
        <dbReference type="ARBA" id="ARBA00022576"/>
    </source>
</evidence>
<evidence type="ECO:0000256" key="6">
    <source>
        <dbReference type="RuleBase" id="RU004508"/>
    </source>
</evidence>
<proteinExistence type="inferred from homology"/>
<keyword evidence="4 6" id="KW-0663">Pyridoxal phosphate</keyword>
<evidence type="ECO:0000313" key="7">
    <source>
        <dbReference type="EMBL" id="MDT0488182.1"/>
    </source>
</evidence>
<dbReference type="RefSeq" id="WP_311720770.1">
    <property type="nucleotide sequence ID" value="NZ_JAVREZ010000039.1"/>
</dbReference>
<sequence length="376" mass="39999">MTSPSRLAVRRNASPYLYGGEAAAVAQVLKSGQYGHSDITEKFERKVAAYLNVPEIVAVESGTAALHLALLAAGIGNGDEVVVPSLTFAASVQAIVAAGARPRFAETDPDTLCVTGASVLEALTPDTRAVMPVLYGGRAVDLTDAAPVLAGHNITVVEDAAQAFGSWHGDRKIGAFGASGTLTCFSFGPIKNLTCGQGGAVIPRTPQEAETIRLLRMLGIRQSQADRIRSTTYSVDTFGLRYPMSALNAAIGLAQLARFDQIEAKRPHLWRTYRDALAGIDGVALVDVDVEHTVPFNCVVRVRGRDAVFADLQSRGVGVGVHYPPNHLQAAFAPWHRPLPVTEQTAEEIMSLPFHPAMTEQDVSAVVDALRKAVAR</sequence>
<dbReference type="Gene3D" id="3.40.640.10">
    <property type="entry name" value="Type I PLP-dependent aspartate aminotransferase-like (Major domain)"/>
    <property type="match status" value="1"/>
</dbReference>
<accession>A0ABU2VRE1</accession>
<keyword evidence="2 7" id="KW-0032">Aminotransferase</keyword>
<dbReference type="EC" id="2.6.1.-" evidence="7"/>
<evidence type="ECO:0000313" key="8">
    <source>
        <dbReference type="Proteomes" id="UP001183824"/>
    </source>
</evidence>
<dbReference type="InterPro" id="IPR000653">
    <property type="entry name" value="DegT/StrS_aminotransferase"/>
</dbReference>
<comment type="similarity">
    <text evidence="5">Belongs to the DegT/DnrJ/EryC1 family. L-glutamine:2-deoxy-scyllo-inosose/scyllo-inosose aminotransferase subfamily.</text>
</comment>
<dbReference type="EMBL" id="JAVREZ010000039">
    <property type="protein sequence ID" value="MDT0488182.1"/>
    <property type="molecule type" value="Genomic_DNA"/>
</dbReference>